<reference evidence="1 2" key="1">
    <citation type="submission" date="2019-10" db="EMBL/GenBank/DDBJ databases">
        <authorList>
            <person name="Palmer J.M."/>
        </authorList>
    </citation>
    <scope>NUCLEOTIDE SEQUENCE [LARGE SCALE GENOMIC DNA]</scope>
    <source>
        <strain evidence="1 2">TWF696</strain>
    </source>
</reference>
<dbReference type="AlphaFoldDB" id="A0AAV9UQK3"/>
<evidence type="ECO:0000313" key="1">
    <source>
        <dbReference type="EMBL" id="KAK6344470.1"/>
    </source>
</evidence>
<dbReference type="Proteomes" id="UP001375240">
    <property type="component" value="Unassembled WGS sequence"/>
</dbReference>
<dbReference type="EMBL" id="JAVHNQ010000006">
    <property type="protein sequence ID" value="KAK6344470.1"/>
    <property type="molecule type" value="Genomic_DNA"/>
</dbReference>
<proteinExistence type="predicted"/>
<organism evidence="1 2">
    <name type="scientific">Orbilia brochopaga</name>
    <dbReference type="NCBI Taxonomy" id="3140254"/>
    <lineage>
        <taxon>Eukaryota</taxon>
        <taxon>Fungi</taxon>
        <taxon>Dikarya</taxon>
        <taxon>Ascomycota</taxon>
        <taxon>Pezizomycotina</taxon>
        <taxon>Orbiliomycetes</taxon>
        <taxon>Orbiliales</taxon>
        <taxon>Orbiliaceae</taxon>
        <taxon>Orbilia</taxon>
    </lineage>
</organism>
<name>A0AAV9UQK3_9PEZI</name>
<sequence>MMHRPSSRCRVRTLRVEICPSWHASRCSLGSFSKGLGTGSGGPTGHLCLGVKVKVPLRSGRGRTLQEGPSAAADGRENGLVHIGVVGGLDDEQLDVEREAWRVAAVVRVRNSLHPVGIMPPGSDPG</sequence>
<gene>
    <name evidence="1" type="ORF">TWF696_008106</name>
</gene>
<keyword evidence="2" id="KW-1185">Reference proteome</keyword>
<protein>
    <submittedName>
        <fullName evidence="1">Uncharacterized protein</fullName>
    </submittedName>
</protein>
<evidence type="ECO:0000313" key="2">
    <source>
        <dbReference type="Proteomes" id="UP001375240"/>
    </source>
</evidence>
<comment type="caution">
    <text evidence="1">The sequence shown here is derived from an EMBL/GenBank/DDBJ whole genome shotgun (WGS) entry which is preliminary data.</text>
</comment>
<accession>A0AAV9UQK3</accession>